<comment type="caution">
    <text evidence="7">The sequence shown here is derived from an EMBL/GenBank/DDBJ whole genome shotgun (WGS) entry which is preliminary data.</text>
</comment>
<keyword evidence="3 6" id="KW-0812">Transmembrane</keyword>
<comment type="subcellular location">
    <subcellularLocation>
        <location evidence="1">Cell membrane</location>
        <topology evidence="1">Multi-pass membrane protein</topology>
    </subcellularLocation>
</comment>
<proteinExistence type="predicted"/>
<feature type="transmembrane region" description="Helical" evidence="6">
    <location>
        <begin position="288"/>
        <end position="320"/>
    </location>
</feature>
<dbReference type="eggNOG" id="COG2244">
    <property type="taxonomic scope" value="Bacteria"/>
</dbReference>
<evidence type="ECO:0000256" key="6">
    <source>
        <dbReference type="SAM" id="Phobius"/>
    </source>
</evidence>
<keyword evidence="5 6" id="KW-0472">Membrane</keyword>
<evidence type="ECO:0000256" key="4">
    <source>
        <dbReference type="ARBA" id="ARBA00022989"/>
    </source>
</evidence>
<organism evidence="7 8">
    <name type="scientific">Ureibacillus sinduriensis BLB-1 = JCM 15800</name>
    <dbReference type="NCBI Taxonomy" id="1384057"/>
    <lineage>
        <taxon>Bacteria</taxon>
        <taxon>Bacillati</taxon>
        <taxon>Bacillota</taxon>
        <taxon>Bacilli</taxon>
        <taxon>Bacillales</taxon>
        <taxon>Caryophanaceae</taxon>
        <taxon>Ureibacillus</taxon>
    </lineage>
</organism>
<gene>
    <name evidence="7" type="ORF">CD33_18360</name>
</gene>
<feature type="transmembrane region" description="Helical" evidence="6">
    <location>
        <begin position="388"/>
        <end position="408"/>
    </location>
</feature>
<dbReference type="Pfam" id="PF13440">
    <property type="entry name" value="Polysacc_synt_3"/>
    <property type="match status" value="1"/>
</dbReference>
<feature type="transmembrane region" description="Helical" evidence="6">
    <location>
        <begin position="12"/>
        <end position="34"/>
    </location>
</feature>
<keyword evidence="2" id="KW-1003">Cell membrane</keyword>
<keyword evidence="4 6" id="KW-1133">Transmembrane helix</keyword>
<evidence type="ECO:0000256" key="5">
    <source>
        <dbReference type="ARBA" id="ARBA00023136"/>
    </source>
</evidence>
<feature type="transmembrane region" description="Helical" evidence="6">
    <location>
        <begin position="332"/>
        <end position="351"/>
    </location>
</feature>
<accession>A0A0A3HN29</accession>
<feature type="transmembrane region" description="Helical" evidence="6">
    <location>
        <begin position="80"/>
        <end position="100"/>
    </location>
</feature>
<dbReference type="RefSeq" id="WP_036203194.1">
    <property type="nucleotide sequence ID" value="NZ_AVCY01000001.1"/>
</dbReference>
<keyword evidence="8" id="KW-1185">Reference proteome</keyword>
<dbReference type="AlphaFoldDB" id="A0A0A3HN29"/>
<evidence type="ECO:0000256" key="1">
    <source>
        <dbReference type="ARBA" id="ARBA00004651"/>
    </source>
</evidence>
<dbReference type="PANTHER" id="PTHR30250">
    <property type="entry name" value="PST FAMILY PREDICTED COLANIC ACID TRANSPORTER"/>
    <property type="match status" value="1"/>
</dbReference>
<feature type="transmembrane region" description="Helical" evidence="6">
    <location>
        <begin position="157"/>
        <end position="182"/>
    </location>
</feature>
<dbReference type="GO" id="GO:0005886">
    <property type="term" value="C:plasma membrane"/>
    <property type="evidence" value="ECO:0007669"/>
    <property type="project" value="UniProtKB-SubCell"/>
</dbReference>
<reference evidence="7 8" key="1">
    <citation type="submission" date="2014-02" db="EMBL/GenBank/DDBJ databases">
        <title>Draft genome sequence of Lysinibacillus sinduriensis JCM 15800.</title>
        <authorList>
            <person name="Zhang F."/>
            <person name="Wang G."/>
            <person name="Zhang L."/>
        </authorList>
    </citation>
    <scope>NUCLEOTIDE SEQUENCE [LARGE SCALE GENOMIC DNA]</scope>
    <source>
        <strain evidence="7 8">JCM 15800</strain>
    </source>
</reference>
<evidence type="ECO:0000256" key="2">
    <source>
        <dbReference type="ARBA" id="ARBA00022475"/>
    </source>
</evidence>
<name>A0A0A3HN29_9BACL</name>
<evidence type="ECO:0000256" key="3">
    <source>
        <dbReference type="ARBA" id="ARBA00022692"/>
    </source>
</evidence>
<dbReference type="InterPro" id="IPR050833">
    <property type="entry name" value="Poly_Biosynth_Transport"/>
</dbReference>
<dbReference type="STRING" id="1384057.CD33_18360"/>
<evidence type="ECO:0000313" key="8">
    <source>
        <dbReference type="Proteomes" id="UP000030408"/>
    </source>
</evidence>
<evidence type="ECO:0008006" key="9">
    <source>
        <dbReference type="Google" id="ProtNLM"/>
    </source>
</evidence>
<feature type="transmembrane region" description="Helical" evidence="6">
    <location>
        <begin position="363"/>
        <end position="382"/>
    </location>
</feature>
<evidence type="ECO:0000313" key="7">
    <source>
        <dbReference type="EMBL" id="KGR73971.1"/>
    </source>
</evidence>
<dbReference type="OrthoDB" id="109075at2"/>
<feature type="transmembrane region" description="Helical" evidence="6">
    <location>
        <begin position="40"/>
        <end position="59"/>
    </location>
</feature>
<dbReference type="EMBL" id="JPVO01000055">
    <property type="protein sequence ID" value="KGR73971.1"/>
    <property type="molecule type" value="Genomic_DNA"/>
</dbReference>
<feature type="transmembrane region" description="Helical" evidence="6">
    <location>
        <begin position="112"/>
        <end position="136"/>
    </location>
</feature>
<sequence>MNLKSVSKNISILMTGTVISQIIPIAMSPILTRLYTPAEFGVLAVFTSLASFFAIFANLRLDVAIMSASNKKEMLILRNISLIVTALLTLIICLILIVFADLFKEMFKEVNYSLILVFVPLFVLLFGTLQLLTYVANSKGQYSLISKSKVDKNLSMVIIQIILGMNKIGVVGLVLGTVASFIPPLGRLGKGTIKENRNRKINKSEYVATLKKYKKFPLISAGTAAMNKFATESPVLIMNRFIDQSSVGYFDLARRTILQPLSFISASISQVYLKQITEESDYRENIKLTAIILAGLSFVAVLVATIILLWGEVIFAFVFGDEWRIVGEYSKILVFPFLMRFIVSPLSVVFLKPENIIMGGVWQFLYLVTSLTVALVFLPAGFMTYIKVFAISEICIYLIYLVMILFALRKIGRKSEVST</sequence>
<protein>
    <recommendedName>
        <fullName evidence="9">Polysaccharide biosynthesis protein</fullName>
    </recommendedName>
</protein>
<dbReference type="Proteomes" id="UP000030408">
    <property type="component" value="Unassembled WGS sequence"/>
</dbReference>
<dbReference type="PANTHER" id="PTHR30250:SF28">
    <property type="entry name" value="POLYSACCHARIDE BIOSYNTHESIS PROTEIN"/>
    <property type="match status" value="1"/>
</dbReference>